<reference evidence="1" key="1">
    <citation type="submission" date="2021-03" db="EMBL/GenBank/DDBJ databases">
        <authorList>
            <consortium name="DOE Joint Genome Institute"/>
            <person name="Ahrendt S."/>
            <person name="Looney B.P."/>
            <person name="Miyauchi S."/>
            <person name="Morin E."/>
            <person name="Drula E."/>
            <person name="Courty P.E."/>
            <person name="Chicoki N."/>
            <person name="Fauchery L."/>
            <person name="Kohler A."/>
            <person name="Kuo A."/>
            <person name="Labutti K."/>
            <person name="Pangilinan J."/>
            <person name="Lipzen A."/>
            <person name="Riley R."/>
            <person name="Andreopoulos W."/>
            <person name="He G."/>
            <person name="Johnson J."/>
            <person name="Barry K.W."/>
            <person name="Grigoriev I.V."/>
            <person name="Nagy L."/>
            <person name="Hibbett D."/>
            <person name="Henrissat B."/>
            <person name="Matheny P.B."/>
            <person name="Labbe J."/>
            <person name="Martin F."/>
        </authorList>
    </citation>
    <scope>NUCLEOTIDE SEQUENCE</scope>
    <source>
        <strain evidence="1">HHB10654</strain>
    </source>
</reference>
<protein>
    <submittedName>
        <fullName evidence="1">Uncharacterized protein</fullName>
    </submittedName>
</protein>
<reference evidence="1" key="2">
    <citation type="journal article" date="2022" name="New Phytol.">
        <title>Evolutionary transition to the ectomycorrhizal habit in the genomes of a hyperdiverse lineage of mushroom-forming fungi.</title>
        <authorList>
            <person name="Looney B."/>
            <person name="Miyauchi S."/>
            <person name="Morin E."/>
            <person name="Drula E."/>
            <person name="Courty P.E."/>
            <person name="Kohler A."/>
            <person name="Kuo A."/>
            <person name="LaButti K."/>
            <person name="Pangilinan J."/>
            <person name="Lipzen A."/>
            <person name="Riley R."/>
            <person name="Andreopoulos W."/>
            <person name="He G."/>
            <person name="Johnson J."/>
            <person name="Nolan M."/>
            <person name="Tritt A."/>
            <person name="Barry K.W."/>
            <person name="Grigoriev I.V."/>
            <person name="Nagy L.G."/>
            <person name="Hibbett D."/>
            <person name="Henrissat B."/>
            <person name="Matheny P.B."/>
            <person name="Labbe J."/>
            <person name="Martin F.M."/>
        </authorList>
    </citation>
    <scope>NUCLEOTIDE SEQUENCE</scope>
    <source>
        <strain evidence="1">HHB10654</strain>
    </source>
</reference>
<comment type="caution">
    <text evidence="1">The sequence shown here is derived from an EMBL/GenBank/DDBJ whole genome shotgun (WGS) entry which is preliminary data.</text>
</comment>
<evidence type="ECO:0000313" key="1">
    <source>
        <dbReference type="EMBL" id="KAI0064067.1"/>
    </source>
</evidence>
<name>A0ACB8T6D2_9AGAM</name>
<dbReference type="EMBL" id="MU277200">
    <property type="protein sequence ID" value="KAI0064067.1"/>
    <property type="molecule type" value="Genomic_DNA"/>
</dbReference>
<proteinExistence type="predicted"/>
<accession>A0ACB8T6D2</accession>
<keyword evidence="2" id="KW-1185">Reference proteome</keyword>
<sequence>MVVTRRAPAAPASRTNSSQPIPRVSATKGKVSSHIPNVPDQSSPLANGKTREDLHHDAQNGGSRDAHGCCRPNLRVDIDFVVWQDDPLSKKNKNKSKFKKGGKKRKSRKASIADVLLRYLLLFFTIYSLTVCPNDVKLQSPVCRGLSEYRRLILEPYILPAINSAISHPAIAPYVDRATPYAERAVEIAKPIVLRTQSEWNHRVVPQWNKVIVPQYHKYVVPQYDKYLAPQVQRVSDFVEPYRVAVEQQYEKNLGPHVRFAVQSLNRFQRVAQPYVLLAADKSYTGYQRAKPYLGPVWQRVKATVRKFLIFLRVQRRKFVDPHVAKIWERVKELSSGEPKAEVPKPSPIATITPSPAAASVITSDSQKSVEETAAASPVPASAPPASASISASSVLTHIESTSETFVPPTASETLESVASVVSKTLHSTASTEPSITSSIEDVASDSTVASTESSTASSASSTASSATSLDSPSATPETVAADEIDLDALYAELGLVDDEIPEETETQVVEPEAPPAPPPLTEEELEELRQQKLAETAEKRRDITGRHTKWEQDLEALIKEKKKALRKTLVAMRKVAVQDLKTSEVIRGNVDNLVEEAEKFLKGAESYLKNLKKEGRKQEEKGGLWKKVVDKLEGKFHEHLRATEDLVNGWYDAHVAQEIEELKQITTAVSDLADSAQADIGMDYAWLDDVTYHDWQRYHDLVRTSTNFTELAQSIQNGSHPSPPINPILPALEELQNEVQDIIMGFETRLRRIRRSGDRAFGVAVPDGGEEEEEATEGSAEAPTPEVSILPIPGDQPEPEAPVLEEPSPIIGRGKAEVEEALARADSAIEEKGAEPLIGSAAEVSVGATSDVSTATAEPPVVSIPVHEEL</sequence>
<evidence type="ECO:0000313" key="2">
    <source>
        <dbReference type="Proteomes" id="UP000814140"/>
    </source>
</evidence>
<organism evidence="1 2">
    <name type="scientific">Artomyces pyxidatus</name>
    <dbReference type="NCBI Taxonomy" id="48021"/>
    <lineage>
        <taxon>Eukaryota</taxon>
        <taxon>Fungi</taxon>
        <taxon>Dikarya</taxon>
        <taxon>Basidiomycota</taxon>
        <taxon>Agaricomycotina</taxon>
        <taxon>Agaricomycetes</taxon>
        <taxon>Russulales</taxon>
        <taxon>Auriscalpiaceae</taxon>
        <taxon>Artomyces</taxon>
    </lineage>
</organism>
<gene>
    <name evidence="1" type="ORF">BV25DRAFT_336449</name>
</gene>
<dbReference type="Proteomes" id="UP000814140">
    <property type="component" value="Unassembled WGS sequence"/>
</dbReference>